<keyword evidence="2" id="KW-0813">Transport</keyword>
<keyword evidence="8" id="KW-1185">Reference proteome</keyword>
<sequence length="125" mass="13934">MTLWENGTCPEGNISIPVQSTSEQYWDLVALQRSSSLDETGPVVWHLALCLLLGWLLIAAALYKGIKSSGKVVYFTTTFPYVVLLILLIRGVTLEGARDGIELHIGCARQRCGGMQRYRCCIRCR</sequence>
<dbReference type="Pfam" id="PF00209">
    <property type="entry name" value="SNF"/>
    <property type="match status" value="1"/>
</dbReference>
<dbReference type="GO" id="GO:0015374">
    <property type="term" value="F:neutral, basic amino acid:sodium:chloride symporter activity"/>
    <property type="evidence" value="ECO:0007669"/>
    <property type="project" value="TreeGrafter"/>
</dbReference>
<reference evidence="7" key="2">
    <citation type="submission" date="2025-08" db="UniProtKB">
        <authorList>
            <consortium name="Ensembl"/>
        </authorList>
    </citation>
    <scope>IDENTIFICATION</scope>
</reference>
<name>A0AAZ3SM57_ONCTS</name>
<proteinExistence type="predicted"/>
<dbReference type="GO" id="GO:0089718">
    <property type="term" value="P:amino acid import across plasma membrane"/>
    <property type="evidence" value="ECO:0007669"/>
    <property type="project" value="TreeGrafter"/>
</dbReference>
<dbReference type="InterPro" id="IPR037272">
    <property type="entry name" value="SNS_sf"/>
</dbReference>
<accession>A0AAZ3SM57</accession>
<dbReference type="AlphaFoldDB" id="A0AAZ3SM57"/>
<dbReference type="GO" id="GO:0022858">
    <property type="term" value="F:alanine transmembrane transporter activity"/>
    <property type="evidence" value="ECO:0007669"/>
    <property type="project" value="TreeGrafter"/>
</dbReference>
<dbReference type="PROSITE" id="PS50267">
    <property type="entry name" value="NA_NEUROTRAN_SYMP_3"/>
    <property type="match status" value="1"/>
</dbReference>
<dbReference type="GO" id="GO:0015657">
    <property type="term" value="F:branched-chain amino acid:sodium symporter activity"/>
    <property type="evidence" value="ECO:0007669"/>
    <property type="project" value="TreeGrafter"/>
</dbReference>
<keyword evidence="3 6" id="KW-0812">Transmembrane</keyword>
<evidence type="ECO:0000256" key="4">
    <source>
        <dbReference type="ARBA" id="ARBA00022989"/>
    </source>
</evidence>
<dbReference type="GeneTree" id="ENSGT00940000159688"/>
<evidence type="ECO:0000256" key="5">
    <source>
        <dbReference type="ARBA" id="ARBA00023136"/>
    </source>
</evidence>
<dbReference type="Ensembl" id="ENSOTST00005175110.1">
    <property type="protein sequence ID" value="ENSOTSP00005154114.1"/>
    <property type="gene ID" value="ENSOTSG00005067833.1"/>
</dbReference>
<dbReference type="PANTHER" id="PTHR11616:SF286">
    <property type="entry name" value="SODIUM- AND CHLORIDE-DEPENDENT NEUTRAL AND BASIC AMINO ACID TRANSPORTER B(0+)"/>
    <property type="match status" value="1"/>
</dbReference>
<dbReference type="GO" id="GO:0001761">
    <property type="term" value="F:beta-alanine transmembrane transporter activity"/>
    <property type="evidence" value="ECO:0007669"/>
    <property type="project" value="TreeGrafter"/>
</dbReference>
<feature type="transmembrane region" description="Helical" evidence="6">
    <location>
        <begin position="43"/>
        <end position="63"/>
    </location>
</feature>
<dbReference type="Proteomes" id="UP000694402">
    <property type="component" value="Unassembled WGS sequence"/>
</dbReference>
<organism evidence="7 8">
    <name type="scientific">Oncorhynchus tshawytscha</name>
    <name type="common">Chinook salmon</name>
    <name type="synonym">Salmo tshawytscha</name>
    <dbReference type="NCBI Taxonomy" id="74940"/>
    <lineage>
        <taxon>Eukaryota</taxon>
        <taxon>Metazoa</taxon>
        <taxon>Chordata</taxon>
        <taxon>Craniata</taxon>
        <taxon>Vertebrata</taxon>
        <taxon>Euteleostomi</taxon>
        <taxon>Actinopterygii</taxon>
        <taxon>Neopterygii</taxon>
        <taxon>Teleostei</taxon>
        <taxon>Protacanthopterygii</taxon>
        <taxon>Salmoniformes</taxon>
        <taxon>Salmonidae</taxon>
        <taxon>Salmoninae</taxon>
        <taxon>Oncorhynchus</taxon>
    </lineage>
</organism>
<dbReference type="SUPFAM" id="SSF161070">
    <property type="entry name" value="SNF-like"/>
    <property type="match status" value="1"/>
</dbReference>
<dbReference type="GO" id="GO:1901235">
    <property type="term" value="F:(R)-carnitine transmembrane transporter activity"/>
    <property type="evidence" value="ECO:0007669"/>
    <property type="project" value="TreeGrafter"/>
</dbReference>
<feature type="transmembrane region" description="Helical" evidence="6">
    <location>
        <begin position="72"/>
        <end position="89"/>
    </location>
</feature>
<evidence type="ECO:0000256" key="1">
    <source>
        <dbReference type="ARBA" id="ARBA00004141"/>
    </source>
</evidence>
<evidence type="ECO:0000256" key="2">
    <source>
        <dbReference type="ARBA" id="ARBA00022448"/>
    </source>
</evidence>
<reference evidence="7" key="3">
    <citation type="submission" date="2025-09" db="UniProtKB">
        <authorList>
            <consortium name="Ensembl"/>
        </authorList>
    </citation>
    <scope>IDENTIFICATION</scope>
</reference>
<evidence type="ECO:0000256" key="3">
    <source>
        <dbReference type="ARBA" id="ARBA00022692"/>
    </source>
</evidence>
<reference evidence="8" key="1">
    <citation type="journal article" date="2018" name="PLoS ONE">
        <title>Chinook salmon (Oncorhynchus tshawytscha) genome and transcriptome.</title>
        <authorList>
            <person name="Christensen K.A."/>
            <person name="Leong J.S."/>
            <person name="Sakhrani D."/>
            <person name="Biagi C.A."/>
            <person name="Minkley D.R."/>
            <person name="Withler R.E."/>
            <person name="Rondeau E.B."/>
            <person name="Koop B.F."/>
            <person name="Devlin R.H."/>
        </authorList>
    </citation>
    <scope>NUCLEOTIDE SEQUENCE [LARGE SCALE GENOMIC DNA]</scope>
</reference>
<protein>
    <submittedName>
        <fullName evidence="7">Solute carrier family 6 member 14</fullName>
    </submittedName>
</protein>
<dbReference type="InterPro" id="IPR000175">
    <property type="entry name" value="Na/ntran_symport"/>
</dbReference>
<evidence type="ECO:0000256" key="6">
    <source>
        <dbReference type="SAM" id="Phobius"/>
    </source>
</evidence>
<evidence type="ECO:0000313" key="8">
    <source>
        <dbReference type="Proteomes" id="UP000694402"/>
    </source>
</evidence>
<keyword evidence="4 6" id="KW-1133">Transmembrane helix</keyword>
<keyword evidence="5 6" id="KW-0472">Membrane</keyword>
<comment type="subcellular location">
    <subcellularLocation>
        <location evidence="1">Membrane</location>
        <topology evidence="1">Multi-pass membrane protein</topology>
    </subcellularLocation>
</comment>
<evidence type="ECO:0000313" key="7">
    <source>
        <dbReference type="Ensembl" id="ENSOTSP00005154114.1"/>
    </source>
</evidence>
<dbReference type="GO" id="GO:0005886">
    <property type="term" value="C:plasma membrane"/>
    <property type="evidence" value="ECO:0007669"/>
    <property type="project" value="TreeGrafter"/>
</dbReference>
<dbReference type="PANTHER" id="PTHR11616">
    <property type="entry name" value="SODIUM/CHLORIDE DEPENDENT TRANSPORTER"/>
    <property type="match status" value="1"/>
</dbReference>